<dbReference type="NCBIfam" id="TIGR01845">
    <property type="entry name" value="outer_NodT"/>
    <property type="match status" value="1"/>
</dbReference>
<reference evidence="4 7" key="3">
    <citation type="submission" date="2017-11" db="EMBL/GenBank/DDBJ databases">
        <title>Complete genome sequence of Serratia sp. ATCC 39006 LacA.</title>
        <authorList>
            <person name="Hampton H.G."/>
            <person name="Jackson S.A."/>
            <person name="Jauregui R."/>
            <person name="Poulter G.T.M."/>
            <person name="Salmond G.P.C."/>
            <person name="Fineran P.C."/>
        </authorList>
    </citation>
    <scope>NUCLEOTIDE SEQUENCE [LARGE SCALE GENOMIC DNA]</scope>
    <source>
        <strain evidence="4 7">ATCC 39006</strain>
    </source>
</reference>
<dbReference type="PANTHER" id="PTHR30203:SF32">
    <property type="entry name" value="CATION EFFLUX SYSTEM PROTEIN CUSC"/>
    <property type="match status" value="1"/>
</dbReference>
<accession>A0A2I5TEY5</accession>
<dbReference type="InterPro" id="IPR010131">
    <property type="entry name" value="MdtP/NodT-like"/>
</dbReference>
<dbReference type="AlphaFoldDB" id="A0A2I5TEY5"/>
<dbReference type="GO" id="GO:0015562">
    <property type="term" value="F:efflux transmembrane transporter activity"/>
    <property type="evidence" value="ECO:0007669"/>
    <property type="project" value="InterPro"/>
</dbReference>
<keyword evidence="3" id="KW-0564">Palmitate</keyword>
<reference evidence="5" key="2">
    <citation type="submission" date="2013-09" db="EMBL/GenBank/DDBJ databases">
        <authorList>
            <person name="Wang G."/>
            <person name="Yang Y."/>
            <person name="Su Y."/>
        </authorList>
    </citation>
    <scope>NUCLEOTIDE SEQUENCE</scope>
    <source>
        <strain evidence="5">ATCC 39006</strain>
    </source>
</reference>
<organism evidence="5 6">
    <name type="scientific">Serratia sp. (strain ATCC 39006)</name>
    <name type="common">Prodigiosinella confusarubida</name>
    <dbReference type="NCBI Taxonomy" id="104623"/>
    <lineage>
        <taxon>Bacteria</taxon>
        <taxon>Pseudomonadati</taxon>
        <taxon>Pseudomonadota</taxon>
        <taxon>Gammaproteobacteria</taxon>
        <taxon>Enterobacterales</taxon>
        <taxon>Pectobacteriaceae</taxon>
        <taxon>Prodigiosinella</taxon>
    </lineage>
</organism>
<evidence type="ECO:0000313" key="7">
    <source>
        <dbReference type="Proteomes" id="UP000233778"/>
    </source>
</evidence>
<reference evidence="5" key="4">
    <citation type="submission" date="2017-11" db="EMBL/GenBank/DDBJ databases">
        <title>Complete genome sequence of Serratia sp. ATCC 39006.</title>
        <authorList>
            <person name="Hampton H.G."/>
            <person name="Jackson S.A."/>
            <person name="Jauregui R."/>
            <person name="Poulter G.T.M."/>
            <person name="Salmond G.P.C."/>
            <person name="Fineran P.C."/>
        </authorList>
    </citation>
    <scope>NUCLEOTIDE SEQUENCE</scope>
    <source>
        <strain evidence="5">ATCC 39006</strain>
    </source>
</reference>
<dbReference type="EMBL" id="CP025084">
    <property type="protein sequence ID" value="AUH03142.1"/>
    <property type="molecule type" value="Genomic_DNA"/>
</dbReference>
<dbReference type="GO" id="GO:0009279">
    <property type="term" value="C:cell outer membrane"/>
    <property type="evidence" value="ECO:0007669"/>
    <property type="project" value="UniProtKB-SubCell"/>
</dbReference>
<keyword evidence="3" id="KW-0449">Lipoprotein</keyword>
<comment type="similarity">
    <text evidence="2 3">Belongs to the outer membrane factor (OMF) (TC 1.B.17) family.</text>
</comment>
<evidence type="ECO:0000256" key="3">
    <source>
        <dbReference type="RuleBase" id="RU362097"/>
    </source>
</evidence>
<keyword evidence="3" id="KW-0472">Membrane</keyword>
<dbReference type="Gene3D" id="1.20.1600.10">
    <property type="entry name" value="Outer membrane efflux proteins (OEP)"/>
    <property type="match status" value="1"/>
</dbReference>
<dbReference type="STRING" id="104623.Ser39006_00454"/>
<dbReference type="InterPro" id="IPR003423">
    <property type="entry name" value="OMP_efflux"/>
</dbReference>
<proteinExistence type="inferred from homology"/>
<protein>
    <submittedName>
        <fullName evidence="5">RND transporter</fullName>
    </submittedName>
</protein>
<reference evidence="5 6" key="1">
    <citation type="journal article" date="2013" name="Genome Announc.">
        <title>Draft genome sequence of Serratia sp. strain ATCC 39006, a model bacterium for analysis of the biosynthesis and regulation of prodigiosin, a carbapenem, and gas vesicles.</title>
        <authorList>
            <person name="Fineran P.C."/>
            <person name="Iglesias Cans M.C."/>
            <person name="Ramsay J.P."/>
            <person name="Wilf N.M."/>
            <person name="Cossyleon D."/>
            <person name="McNeil M.B."/>
            <person name="Williamson N.R."/>
            <person name="Monson R.E."/>
            <person name="Becher S.A."/>
            <person name="Stanton J.A."/>
            <person name="Brugger K."/>
            <person name="Brown S.D."/>
            <person name="Salmond G.P."/>
        </authorList>
    </citation>
    <scope>NUCLEOTIDE SEQUENCE [LARGE SCALE GENOMIC DNA]</scope>
    <source>
        <strain evidence="5">ATCC 39006</strain>
        <strain evidence="6">ATCC 39006 / SC 11482</strain>
    </source>
</reference>
<dbReference type="PROSITE" id="PS51257">
    <property type="entry name" value="PROKAR_LIPOPROTEIN"/>
    <property type="match status" value="1"/>
</dbReference>
<dbReference type="SUPFAM" id="SSF56954">
    <property type="entry name" value="Outer membrane efflux proteins (OEP)"/>
    <property type="match status" value="1"/>
</dbReference>
<dbReference type="OrthoDB" id="9770517at2"/>
<sequence>MIDHSKTYARNVMIPALLALTITGCSLQPEYKRPALPVTNHYWESTINGGTSASDLGWRQFFTEPELRQLIQLALDNNRDLRVAALNVESDQAQFRVERAALMPTVSAGADMTSAHVPGNLYSTKSTGPATYQQYEANLGVTSWELDFFGRVRSLRDQALETYLSTEATAKATRISLMAEVASDYMTLCADSDLLRLAHQTVDSQRASYELTKRSYDNGASTEQDLAQAETTVRSAEADVAQYARQVRQDADALRLLLGTELPAGLVKQARLDRDWHFPDLPVGLPSELLTRRPDIVAAEHTLKAANANIGAARAAFFPTISLTASGGSASSSLGHLLEGGTAAWSFVPSISVPIFDGGKNRANLDIAKVSKRIDVANYEKTIQTAFKEVSDALAGRATYKDELTARIQDTNANQRNYDLSQMRFRAGVDNYLNVLVAQRSLYQAQQSQITTRLNELNQQITLYKVLGGGWKAD</sequence>
<comment type="subcellular location">
    <subcellularLocation>
        <location evidence="1 3">Cell outer membrane</location>
        <topology evidence="1 3">Lipid-anchor</topology>
    </subcellularLocation>
</comment>
<dbReference type="Proteomes" id="UP000233778">
    <property type="component" value="Chromosome"/>
</dbReference>
<dbReference type="EMBL" id="CP025085">
    <property type="protein sequence ID" value="AUG98827.1"/>
    <property type="molecule type" value="Genomic_DNA"/>
</dbReference>
<evidence type="ECO:0000313" key="4">
    <source>
        <dbReference type="EMBL" id="AUG98827.1"/>
    </source>
</evidence>
<name>A0A2I5TEY5_SERS3</name>
<evidence type="ECO:0000256" key="1">
    <source>
        <dbReference type="ARBA" id="ARBA00004459"/>
    </source>
</evidence>
<keyword evidence="3" id="KW-0812">Transmembrane</keyword>
<keyword evidence="3" id="KW-1134">Transmembrane beta strand</keyword>
<dbReference type="Pfam" id="PF02321">
    <property type="entry name" value="OEP"/>
    <property type="match status" value="2"/>
</dbReference>
<dbReference type="KEGG" id="sera:Ser39006_002725"/>
<keyword evidence="6" id="KW-1185">Reference proteome</keyword>
<dbReference type="RefSeq" id="WP_021013730.1">
    <property type="nucleotide sequence ID" value="NZ_CP025084.1"/>
</dbReference>
<dbReference type="KEGG" id="serq:CWC46_02725"/>
<evidence type="ECO:0000313" key="5">
    <source>
        <dbReference type="EMBL" id="AUH03142.1"/>
    </source>
</evidence>
<evidence type="ECO:0000313" key="6">
    <source>
        <dbReference type="Proteomes" id="UP000017700"/>
    </source>
</evidence>
<evidence type="ECO:0000256" key="2">
    <source>
        <dbReference type="ARBA" id="ARBA00007613"/>
    </source>
</evidence>
<dbReference type="PANTHER" id="PTHR30203">
    <property type="entry name" value="OUTER MEMBRANE CATION EFFLUX PROTEIN"/>
    <property type="match status" value="1"/>
</dbReference>
<gene>
    <name evidence="4" type="ORF">CWC46_02725</name>
    <name evidence="5" type="ORF">Ser39006_002725</name>
</gene>
<dbReference type="Proteomes" id="UP000017700">
    <property type="component" value="Chromosome"/>
</dbReference>
<dbReference type="Gene3D" id="2.20.200.10">
    <property type="entry name" value="Outer membrane efflux proteins (OEP)"/>
    <property type="match status" value="1"/>
</dbReference>